<evidence type="ECO:0000256" key="1">
    <source>
        <dbReference type="SAM" id="Coils"/>
    </source>
</evidence>
<evidence type="ECO:0000313" key="4">
    <source>
        <dbReference type="Proteomes" id="UP000708148"/>
    </source>
</evidence>
<name>A0A8S1IZU6_9CHLO</name>
<comment type="caution">
    <text evidence="3">The sequence shown here is derived from an EMBL/GenBank/DDBJ whole genome shotgun (WGS) entry which is preliminary data.</text>
</comment>
<dbReference type="Proteomes" id="UP000708148">
    <property type="component" value="Unassembled WGS sequence"/>
</dbReference>
<reference evidence="3" key="1">
    <citation type="submission" date="2020-12" db="EMBL/GenBank/DDBJ databases">
        <authorList>
            <person name="Iha C."/>
        </authorList>
    </citation>
    <scope>NUCLEOTIDE SEQUENCE</scope>
</reference>
<dbReference type="EMBL" id="CAJHUC010001321">
    <property type="protein sequence ID" value="CAD7700702.1"/>
    <property type="molecule type" value="Genomic_DNA"/>
</dbReference>
<accession>A0A8S1IZU6</accession>
<keyword evidence="4" id="KW-1185">Reference proteome</keyword>
<gene>
    <name evidence="3" type="ORF">OSTQU699_LOCUS6061</name>
</gene>
<dbReference type="AlphaFoldDB" id="A0A8S1IZU6"/>
<sequence>MRTERVQPDAVCRNLPARRASIKPTPGNRLASVSVRAKQPELVDSKQAVASRRPILIGVLGTCASLACVGGAQALTRAEVDKRKATIENQEAMLEYMLEQQRTLSKAKAAAKEQQIESEASQIENRITQQITADRVDPSKAEEVPKLESAIEEVQAAEAKAEAQVIREEILEEAKRVGVEQDIRLEAAKEEDEISKAVDAFVANMSSMQ</sequence>
<feature type="region of interest" description="Disordered" evidence="2">
    <location>
        <begin position="1"/>
        <end position="33"/>
    </location>
</feature>
<protein>
    <submittedName>
        <fullName evidence="3">Uncharacterized protein</fullName>
    </submittedName>
</protein>
<proteinExistence type="predicted"/>
<keyword evidence="1" id="KW-0175">Coiled coil</keyword>
<organism evidence="3 4">
    <name type="scientific">Ostreobium quekettii</name>
    <dbReference type="NCBI Taxonomy" id="121088"/>
    <lineage>
        <taxon>Eukaryota</taxon>
        <taxon>Viridiplantae</taxon>
        <taxon>Chlorophyta</taxon>
        <taxon>core chlorophytes</taxon>
        <taxon>Ulvophyceae</taxon>
        <taxon>TCBD clade</taxon>
        <taxon>Bryopsidales</taxon>
        <taxon>Ostreobineae</taxon>
        <taxon>Ostreobiaceae</taxon>
        <taxon>Ostreobium</taxon>
    </lineage>
</organism>
<evidence type="ECO:0000313" key="3">
    <source>
        <dbReference type="EMBL" id="CAD7700702.1"/>
    </source>
</evidence>
<evidence type="ECO:0000256" key="2">
    <source>
        <dbReference type="SAM" id="MobiDB-lite"/>
    </source>
</evidence>
<feature type="coiled-coil region" evidence="1">
    <location>
        <begin position="75"/>
        <end position="191"/>
    </location>
</feature>